<reference evidence="7 8" key="1">
    <citation type="submission" date="2018-09" db="EMBL/GenBank/DDBJ databases">
        <title>Sphingomonas sp. DAC4.</title>
        <authorList>
            <person name="Seo T."/>
        </authorList>
    </citation>
    <scope>NUCLEOTIDE SEQUENCE [LARGE SCALE GENOMIC DNA]</scope>
    <source>
        <strain evidence="7 8">DAC4</strain>
    </source>
</reference>
<sequence length="448" mass="48246">MQTSRSEIVIMNSIRTRQPERRRRSGSTLLMSIAANGFGVVIAQAISLVSMAFVGRWYSPSDLGVLGMTVGAVAILSPIATMTYANAICVARNEADSLNLARLAFIGTLTVTVIGIVTSFLFFINGIDGWINAVMGTLLLFSTATLGIITQTTFRKRFIRLRSVALIGSALTVAGLRIIGGIASPSGIMLIGAVVVGNVSAGFIMASRYPGILAGRFLRGVRRRSLFRTARRYQDFPYYTAPHSLLRYGILAYPPLALGWLADEHVAGQYTLAASVISGPILMIADALGDAVTRPFAQALDKDQATAVAAVRRLTVQASILAAIPVLLLWAASSFLFSTVFGPAWSDAAQFAKWLALWGGAMLASRPLMCLIPVVGLQQALLRVEIITAVLRIVFFTVALLFFNSPLLAIIVFSVLGLLQSITMSFKVFDRLSMLGDRTIYRKDRAAS</sequence>
<comment type="caution">
    <text evidence="7">The sequence shown here is derived from an EMBL/GenBank/DDBJ whole genome shotgun (WGS) entry which is preliminary data.</text>
</comment>
<evidence type="ECO:0000256" key="5">
    <source>
        <dbReference type="ARBA" id="ARBA00023136"/>
    </source>
</evidence>
<feature type="transmembrane region" description="Helical" evidence="6">
    <location>
        <begin position="29"/>
        <end position="53"/>
    </location>
</feature>
<feature type="transmembrane region" description="Helical" evidence="6">
    <location>
        <begin position="65"/>
        <end position="91"/>
    </location>
</feature>
<evidence type="ECO:0008006" key="9">
    <source>
        <dbReference type="Google" id="ProtNLM"/>
    </source>
</evidence>
<protein>
    <recommendedName>
        <fullName evidence="9">Lipopolysaccharide biosynthesis protein</fullName>
    </recommendedName>
</protein>
<feature type="transmembrane region" description="Helical" evidence="6">
    <location>
        <begin position="409"/>
        <end position="429"/>
    </location>
</feature>
<feature type="transmembrane region" description="Helical" evidence="6">
    <location>
        <begin position="161"/>
        <end position="180"/>
    </location>
</feature>
<feature type="transmembrane region" description="Helical" evidence="6">
    <location>
        <begin position="186"/>
        <end position="206"/>
    </location>
</feature>
<evidence type="ECO:0000256" key="4">
    <source>
        <dbReference type="ARBA" id="ARBA00022989"/>
    </source>
</evidence>
<keyword evidence="5 6" id="KW-0472">Membrane</keyword>
<evidence type="ECO:0000256" key="1">
    <source>
        <dbReference type="ARBA" id="ARBA00004651"/>
    </source>
</evidence>
<feature type="transmembrane region" description="Helical" evidence="6">
    <location>
        <begin position="103"/>
        <end position="124"/>
    </location>
</feature>
<keyword evidence="2" id="KW-1003">Cell membrane</keyword>
<gene>
    <name evidence="7" type="ORF">D3M59_10715</name>
</gene>
<evidence type="ECO:0000256" key="6">
    <source>
        <dbReference type="SAM" id="Phobius"/>
    </source>
</evidence>
<dbReference type="Proteomes" id="UP000285023">
    <property type="component" value="Unassembled WGS sequence"/>
</dbReference>
<organism evidence="7 8">
    <name type="scientific">Sphingomonas edaphi</name>
    <dbReference type="NCBI Taxonomy" id="2315689"/>
    <lineage>
        <taxon>Bacteria</taxon>
        <taxon>Pseudomonadati</taxon>
        <taxon>Pseudomonadota</taxon>
        <taxon>Alphaproteobacteria</taxon>
        <taxon>Sphingomonadales</taxon>
        <taxon>Sphingomonadaceae</taxon>
        <taxon>Sphingomonas</taxon>
    </lineage>
</organism>
<evidence type="ECO:0000313" key="8">
    <source>
        <dbReference type="Proteomes" id="UP000285023"/>
    </source>
</evidence>
<accession>A0A418PXT3</accession>
<keyword evidence="4 6" id="KW-1133">Transmembrane helix</keyword>
<dbReference type="AlphaFoldDB" id="A0A418PXT3"/>
<keyword evidence="8" id="KW-1185">Reference proteome</keyword>
<keyword evidence="3 6" id="KW-0812">Transmembrane</keyword>
<dbReference type="InterPro" id="IPR050833">
    <property type="entry name" value="Poly_Biosynth_Transport"/>
</dbReference>
<proteinExistence type="predicted"/>
<dbReference type="EMBL" id="QXTF01000004">
    <property type="protein sequence ID" value="RIX27020.1"/>
    <property type="molecule type" value="Genomic_DNA"/>
</dbReference>
<feature type="transmembrane region" description="Helical" evidence="6">
    <location>
        <begin position="130"/>
        <end position="149"/>
    </location>
</feature>
<dbReference type="PANTHER" id="PTHR30250:SF11">
    <property type="entry name" value="O-ANTIGEN TRANSPORTER-RELATED"/>
    <property type="match status" value="1"/>
</dbReference>
<evidence type="ECO:0000256" key="2">
    <source>
        <dbReference type="ARBA" id="ARBA00022475"/>
    </source>
</evidence>
<feature type="transmembrane region" description="Helical" evidence="6">
    <location>
        <begin position="320"/>
        <end position="342"/>
    </location>
</feature>
<dbReference type="PANTHER" id="PTHR30250">
    <property type="entry name" value="PST FAMILY PREDICTED COLANIC ACID TRANSPORTER"/>
    <property type="match status" value="1"/>
</dbReference>
<comment type="subcellular location">
    <subcellularLocation>
        <location evidence="1">Cell membrane</location>
        <topology evidence="1">Multi-pass membrane protein</topology>
    </subcellularLocation>
</comment>
<evidence type="ECO:0000313" key="7">
    <source>
        <dbReference type="EMBL" id="RIX27020.1"/>
    </source>
</evidence>
<name>A0A418PXT3_9SPHN</name>
<dbReference type="GO" id="GO:0005886">
    <property type="term" value="C:plasma membrane"/>
    <property type="evidence" value="ECO:0007669"/>
    <property type="project" value="UniProtKB-SubCell"/>
</dbReference>
<evidence type="ECO:0000256" key="3">
    <source>
        <dbReference type="ARBA" id="ARBA00022692"/>
    </source>
</evidence>
<feature type="transmembrane region" description="Helical" evidence="6">
    <location>
        <begin position="354"/>
        <end position="377"/>
    </location>
</feature>
<feature type="transmembrane region" description="Helical" evidence="6">
    <location>
        <begin position="384"/>
        <end position="403"/>
    </location>
</feature>